<dbReference type="Proteomes" id="UP000623967">
    <property type="component" value="Unassembled WGS sequence"/>
</dbReference>
<protein>
    <recommendedName>
        <fullName evidence="3">Preprotein translocase subunit SecA</fullName>
    </recommendedName>
</protein>
<evidence type="ECO:0000313" key="2">
    <source>
        <dbReference type="Proteomes" id="UP000623967"/>
    </source>
</evidence>
<evidence type="ECO:0000313" key="1">
    <source>
        <dbReference type="EMBL" id="MBL4950763.1"/>
    </source>
</evidence>
<name>A0ABS1THV8_9BACI</name>
<sequence>MVVVHFLENKTVVLSQLRKQIPTVNDAIKIKGRKGKIESIVKVSDKVVQIQVIFEKVKKVQPALKDVKKR</sequence>
<reference evidence="1 2" key="1">
    <citation type="submission" date="2021-01" db="EMBL/GenBank/DDBJ databases">
        <title>Genome public.</title>
        <authorList>
            <person name="Liu C."/>
            <person name="Sun Q."/>
        </authorList>
    </citation>
    <scope>NUCLEOTIDE SEQUENCE [LARGE SCALE GENOMIC DNA]</scope>
    <source>
        <strain evidence="1 2">YIM B02564</strain>
    </source>
</reference>
<accession>A0ABS1THV8</accession>
<dbReference type="EMBL" id="JAESWB010000005">
    <property type="protein sequence ID" value="MBL4950763.1"/>
    <property type="molecule type" value="Genomic_DNA"/>
</dbReference>
<keyword evidence="2" id="KW-1185">Reference proteome</keyword>
<proteinExistence type="predicted"/>
<organism evidence="1 2">
    <name type="scientific">Neobacillus paridis</name>
    <dbReference type="NCBI Taxonomy" id="2803862"/>
    <lineage>
        <taxon>Bacteria</taxon>
        <taxon>Bacillati</taxon>
        <taxon>Bacillota</taxon>
        <taxon>Bacilli</taxon>
        <taxon>Bacillales</taxon>
        <taxon>Bacillaceae</taxon>
        <taxon>Neobacillus</taxon>
    </lineage>
</organism>
<dbReference type="RefSeq" id="WP_202651418.1">
    <property type="nucleotide sequence ID" value="NZ_JAESWB010000005.1"/>
</dbReference>
<evidence type="ECO:0008006" key="3">
    <source>
        <dbReference type="Google" id="ProtNLM"/>
    </source>
</evidence>
<comment type="caution">
    <text evidence="1">The sequence shown here is derived from an EMBL/GenBank/DDBJ whole genome shotgun (WGS) entry which is preliminary data.</text>
</comment>
<gene>
    <name evidence="1" type="ORF">JK635_00700</name>
</gene>